<sequence>MLLPSFYITTLKNNSQVRIRLLQWEDEEKLLAYFASFSPETRNRFGPHPFDASTVHQICTNLEQDDIQRYIAETLDGKQIVAYMLMKHGTLEKDAERMHTYGLDTLGNAFTFAPSIADSYQSSGLGSIMLTYILASLPARKIILWGGVQASNQRAVSYYTKFGFHKVGTFEYHNGTNYDMIREPT</sequence>
<keyword evidence="3" id="KW-1185">Reference proteome</keyword>
<reference evidence="2 3" key="1">
    <citation type="submission" date="2020-01" db="EMBL/GenBank/DDBJ databases">
        <authorList>
            <person name="Kim M.K."/>
        </authorList>
    </citation>
    <scope>NUCLEOTIDE SEQUENCE [LARGE SCALE GENOMIC DNA]</scope>
    <source>
        <strain evidence="2 3">172606-1</strain>
    </source>
</reference>
<evidence type="ECO:0000313" key="3">
    <source>
        <dbReference type="Proteomes" id="UP000480178"/>
    </source>
</evidence>
<evidence type="ECO:0000313" key="2">
    <source>
        <dbReference type="EMBL" id="QHT71138.1"/>
    </source>
</evidence>
<proteinExistence type="predicted"/>
<dbReference type="EMBL" id="CP048222">
    <property type="protein sequence ID" value="QHT71138.1"/>
    <property type="molecule type" value="Genomic_DNA"/>
</dbReference>
<dbReference type="Proteomes" id="UP000480178">
    <property type="component" value="Chromosome"/>
</dbReference>
<dbReference type="InterPro" id="IPR000182">
    <property type="entry name" value="GNAT_dom"/>
</dbReference>
<dbReference type="Pfam" id="PF00583">
    <property type="entry name" value="Acetyltransf_1"/>
    <property type="match status" value="1"/>
</dbReference>
<name>A0A6C0GSN3_9BACT</name>
<accession>A0A6C0GSN3</accession>
<dbReference type="RefSeq" id="WP_162447080.1">
    <property type="nucleotide sequence ID" value="NZ_CP048222.1"/>
</dbReference>
<dbReference type="PROSITE" id="PS51186">
    <property type="entry name" value="GNAT"/>
    <property type="match status" value="1"/>
</dbReference>
<evidence type="ECO:0000259" key="1">
    <source>
        <dbReference type="PROSITE" id="PS51186"/>
    </source>
</evidence>
<protein>
    <submittedName>
        <fullName evidence="2">GNAT family N-acetyltransferase</fullName>
    </submittedName>
</protein>
<dbReference type="Gene3D" id="3.40.630.30">
    <property type="match status" value="1"/>
</dbReference>
<organism evidence="2 3">
    <name type="scientific">Rhodocytophaga rosea</name>
    <dbReference type="NCBI Taxonomy" id="2704465"/>
    <lineage>
        <taxon>Bacteria</taxon>
        <taxon>Pseudomonadati</taxon>
        <taxon>Bacteroidota</taxon>
        <taxon>Cytophagia</taxon>
        <taxon>Cytophagales</taxon>
        <taxon>Rhodocytophagaceae</taxon>
        <taxon>Rhodocytophaga</taxon>
    </lineage>
</organism>
<dbReference type="KEGG" id="rhoz:GXP67_33040"/>
<gene>
    <name evidence="2" type="ORF">GXP67_33040</name>
</gene>
<keyword evidence="2" id="KW-0808">Transferase</keyword>
<dbReference type="InterPro" id="IPR016181">
    <property type="entry name" value="Acyl_CoA_acyltransferase"/>
</dbReference>
<dbReference type="AlphaFoldDB" id="A0A6C0GSN3"/>
<dbReference type="GO" id="GO:0016747">
    <property type="term" value="F:acyltransferase activity, transferring groups other than amino-acyl groups"/>
    <property type="evidence" value="ECO:0007669"/>
    <property type="project" value="InterPro"/>
</dbReference>
<feature type="domain" description="N-acetyltransferase" evidence="1">
    <location>
        <begin position="17"/>
        <end position="185"/>
    </location>
</feature>
<dbReference type="SUPFAM" id="SSF55729">
    <property type="entry name" value="Acyl-CoA N-acyltransferases (Nat)"/>
    <property type="match status" value="1"/>
</dbReference>